<evidence type="ECO:0000256" key="1">
    <source>
        <dbReference type="ARBA" id="ARBA00023125"/>
    </source>
</evidence>
<proteinExistence type="predicted"/>
<dbReference type="GO" id="GO:0003677">
    <property type="term" value="F:DNA binding"/>
    <property type="evidence" value="ECO:0007669"/>
    <property type="project" value="UniProtKB-UniRule"/>
</dbReference>
<protein>
    <submittedName>
        <fullName evidence="4">Nucleoid occlusion factor SlmA</fullName>
    </submittedName>
</protein>
<keyword evidence="1 2" id="KW-0238">DNA-binding</keyword>
<dbReference type="InterPro" id="IPR001647">
    <property type="entry name" value="HTH_TetR"/>
</dbReference>
<dbReference type="AlphaFoldDB" id="A0A2U3MXF3"/>
<dbReference type="PANTHER" id="PTHR43479:SF11">
    <property type="entry name" value="ACREF_ENVCD OPERON REPRESSOR-RELATED"/>
    <property type="match status" value="1"/>
</dbReference>
<name>A0A2U3MXF3_9GAMM</name>
<dbReference type="Pfam" id="PF17918">
    <property type="entry name" value="TetR_C_15"/>
    <property type="match status" value="1"/>
</dbReference>
<dbReference type="PROSITE" id="PS01081">
    <property type="entry name" value="HTH_TETR_1"/>
    <property type="match status" value="1"/>
</dbReference>
<dbReference type="InterPro" id="IPR041669">
    <property type="entry name" value="TetR_C_15"/>
</dbReference>
<dbReference type="Proteomes" id="UP000245974">
    <property type="component" value="Unassembled WGS sequence"/>
</dbReference>
<gene>
    <name evidence="4" type="primary">slmA</name>
    <name evidence="4" type="ORF">KPC_1221</name>
</gene>
<evidence type="ECO:0000259" key="3">
    <source>
        <dbReference type="PROSITE" id="PS50977"/>
    </source>
</evidence>
<keyword evidence="5" id="KW-1185">Reference proteome</keyword>
<dbReference type="InterPro" id="IPR009057">
    <property type="entry name" value="Homeodomain-like_sf"/>
</dbReference>
<organism evidence="4 5">
    <name type="scientific">Acinetobacter stercoris</name>
    <dbReference type="NCBI Taxonomy" id="2126983"/>
    <lineage>
        <taxon>Bacteria</taxon>
        <taxon>Pseudomonadati</taxon>
        <taxon>Pseudomonadota</taxon>
        <taxon>Gammaproteobacteria</taxon>
        <taxon>Moraxellales</taxon>
        <taxon>Moraxellaceae</taxon>
        <taxon>Acinetobacter</taxon>
    </lineage>
</organism>
<dbReference type="PRINTS" id="PR00455">
    <property type="entry name" value="HTHTETR"/>
</dbReference>
<dbReference type="RefSeq" id="WP_121973545.1">
    <property type="nucleotide sequence ID" value="NZ_OOGT01000039.1"/>
</dbReference>
<dbReference type="InParanoid" id="A0A2U3MXF3"/>
<dbReference type="PANTHER" id="PTHR43479">
    <property type="entry name" value="ACREF/ENVCD OPERON REPRESSOR-RELATED"/>
    <property type="match status" value="1"/>
</dbReference>
<dbReference type="EMBL" id="OOGT01000039">
    <property type="protein sequence ID" value="SPL70043.1"/>
    <property type="molecule type" value="Genomic_DNA"/>
</dbReference>
<dbReference type="PROSITE" id="PS50977">
    <property type="entry name" value="HTH_TETR_2"/>
    <property type="match status" value="1"/>
</dbReference>
<evidence type="ECO:0000313" key="5">
    <source>
        <dbReference type="Proteomes" id="UP000245974"/>
    </source>
</evidence>
<dbReference type="OrthoDB" id="9816320at2"/>
<sequence length="201" mass="22849">MKNIPKPRKLPIQGRAKTTVEAILQSTAHILVQKGYEGLTTNLVAEIAGVSIGSLYQYFPNKEALIAALHSRHSLHIHALLKEMIRFDQAYSLSEHIEQVVDAVILAHAYEPELHGILEKEFSFFDEIDNEDKQGIEHIIYKLIEQHKNEIKSKNKDLDCWIVLKMLESLVHSAVIDPPEKFTQPELRNAIIHAICAYLIA</sequence>
<accession>A0A2U3MXF3</accession>
<dbReference type="Gene3D" id="1.10.357.10">
    <property type="entry name" value="Tetracycline Repressor, domain 2"/>
    <property type="match status" value="1"/>
</dbReference>
<dbReference type="InterPro" id="IPR050624">
    <property type="entry name" value="HTH-type_Tx_Regulator"/>
</dbReference>
<feature type="domain" description="HTH tetR-type" evidence="3">
    <location>
        <begin position="17"/>
        <end position="77"/>
    </location>
</feature>
<evidence type="ECO:0000313" key="4">
    <source>
        <dbReference type="EMBL" id="SPL70043.1"/>
    </source>
</evidence>
<dbReference type="SUPFAM" id="SSF46689">
    <property type="entry name" value="Homeodomain-like"/>
    <property type="match status" value="1"/>
</dbReference>
<dbReference type="Pfam" id="PF00440">
    <property type="entry name" value="TetR_N"/>
    <property type="match status" value="1"/>
</dbReference>
<dbReference type="InterPro" id="IPR023772">
    <property type="entry name" value="DNA-bd_HTH_TetR-type_CS"/>
</dbReference>
<feature type="DNA-binding region" description="H-T-H motif" evidence="2">
    <location>
        <begin position="40"/>
        <end position="59"/>
    </location>
</feature>
<evidence type="ECO:0000256" key="2">
    <source>
        <dbReference type="PROSITE-ProRule" id="PRU00335"/>
    </source>
</evidence>
<reference evidence="5" key="1">
    <citation type="submission" date="2018-03" db="EMBL/GenBank/DDBJ databases">
        <authorList>
            <person name="Blom J."/>
        </authorList>
    </citation>
    <scope>NUCLEOTIDE SEQUENCE [LARGE SCALE GENOMIC DNA]</scope>
    <source>
        <strain evidence="5">KPC-SM-21</strain>
    </source>
</reference>